<evidence type="ECO:0008006" key="3">
    <source>
        <dbReference type="Google" id="ProtNLM"/>
    </source>
</evidence>
<dbReference type="Gene3D" id="3.90.550.20">
    <property type="match status" value="1"/>
</dbReference>
<name>A0A0R2KLD9_LACAM</name>
<gene>
    <name evidence="1" type="ORF">IV44_GL001282</name>
</gene>
<dbReference type="GO" id="GO:0016757">
    <property type="term" value="F:glycosyltransferase activity"/>
    <property type="evidence" value="ECO:0007669"/>
    <property type="project" value="InterPro"/>
</dbReference>
<organism evidence="1 2">
    <name type="scientific">Lactobacillus amylovorus subsp. animalium DSM 16698</name>
    <dbReference type="NCBI Taxonomy" id="695563"/>
    <lineage>
        <taxon>Bacteria</taxon>
        <taxon>Bacillati</taxon>
        <taxon>Bacillota</taxon>
        <taxon>Bacilli</taxon>
        <taxon>Lactobacillales</taxon>
        <taxon>Lactobacillaceae</taxon>
        <taxon>Lactobacillus</taxon>
        <taxon>Lactobacillus amylovorus subsp. animalium</taxon>
    </lineage>
</organism>
<dbReference type="PATRIC" id="fig|695563.3.peg.1337"/>
<accession>A0A0R2KLD9</accession>
<evidence type="ECO:0000313" key="1">
    <source>
        <dbReference type="EMBL" id="KRN88341.1"/>
    </source>
</evidence>
<proteinExistence type="predicted"/>
<dbReference type="InterPro" id="IPR029044">
    <property type="entry name" value="Nucleotide-diphossugar_trans"/>
</dbReference>
<dbReference type="AlphaFoldDB" id="A0A0R2KLD9"/>
<reference evidence="1 2" key="1">
    <citation type="journal article" date="2015" name="Genome Announc.">
        <title>Expanding the biotechnology potential of lactobacilli through comparative genomics of 213 strains and associated genera.</title>
        <authorList>
            <person name="Sun Z."/>
            <person name="Harris H.M."/>
            <person name="McCann A."/>
            <person name="Guo C."/>
            <person name="Argimon S."/>
            <person name="Zhang W."/>
            <person name="Yang X."/>
            <person name="Jeffery I.B."/>
            <person name="Cooney J.C."/>
            <person name="Kagawa T.F."/>
            <person name="Liu W."/>
            <person name="Song Y."/>
            <person name="Salvetti E."/>
            <person name="Wrobel A."/>
            <person name="Rasinkangas P."/>
            <person name="Parkhill J."/>
            <person name="Rea M.C."/>
            <person name="O'Sullivan O."/>
            <person name="Ritari J."/>
            <person name="Douillard F.P."/>
            <person name="Paul Ross R."/>
            <person name="Yang R."/>
            <person name="Briner A.E."/>
            <person name="Felis G.E."/>
            <person name="de Vos W.M."/>
            <person name="Barrangou R."/>
            <person name="Klaenhammer T.R."/>
            <person name="Caufield P.W."/>
            <person name="Cui Y."/>
            <person name="Zhang H."/>
            <person name="O'Toole P.W."/>
        </authorList>
    </citation>
    <scope>NUCLEOTIDE SEQUENCE [LARGE SCALE GENOMIC DNA]</scope>
    <source>
        <strain evidence="1 2">DSM 16698</strain>
    </source>
</reference>
<evidence type="ECO:0000313" key="2">
    <source>
        <dbReference type="Proteomes" id="UP000051529"/>
    </source>
</evidence>
<protein>
    <recommendedName>
        <fullName evidence="3">Capsular polysaccharide synthesis protein</fullName>
    </recommendedName>
</protein>
<sequence>MKRNIVNYIKEYGISLFITKGIRRLYLKSNSVLATKINAYNEDKVTQALSSIVLNKEFKKSNLFKKKQSLNSEPIWIMWWQGYDQAPKIVKACINSIRRNNVNHEVILITKDNFQDYVNLPTFVLNKVDLGCISITHLSDMIRALLLYIYGGVWCDATILDIQPIPDEAFKSNFYTIRTDLKTKDPSHGNWTTFFMSSRPRNILMKKIAIYHFQFWKEYNEIIDYIMFDYIIKIISQNDEYARRQIETVPKNNSQTFELRKYINKPYNDELKNKIKTFEQNTYLFKLSWKDQFIKNDNSLYHHILNKYL</sequence>
<dbReference type="SUPFAM" id="SSF53448">
    <property type="entry name" value="Nucleotide-diphospho-sugar transferases"/>
    <property type="match status" value="1"/>
</dbReference>
<dbReference type="Proteomes" id="UP000051529">
    <property type="component" value="Unassembled WGS sequence"/>
</dbReference>
<comment type="caution">
    <text evidence="1">The sequence shown here is derived from an EMBL/GenBank/DDBJ whole genome shotgun (WGS) entry which is preliminary data.</text>
</comment>
<dbReference type="Pfam" id="PF05704">
    <property type="entry name" value="Caps_synth"/>
    <property type="match status" value="1"/>
</dbReference>
<dbReference type="InterPro" id="IPR008441">
    <property type="entry name" value="AfumC-like_glycosyl_Trfase"/>
</dbReference>
<dbReference type="EMBL" id="JQBQ01000043">
    <property type="protein sequence ID" value="KRN88341.1"/>
    <property type="molecule type" value="Genomic_DNA"/>
</dbReference>